<feature type="compositionally biased region" description="Basic residues" evidence="1">
    <location>
        <begin position="21"/>
        <end position="37"/>
    </location>
</feature>
<name>A0A9Q0URX7_SALPP</name>
<dbReference type="AlphaFoldDB" id="A0A9Q0URX7"/>
<dbReference type="Proteomes" id="UP001151532">
    <property type="component" value="Chromosome 17"/>
</dbReference>
<accession>A0A9Q0URX7</accession>
<evidence type="ECO:0000256" key="1">
    <source>
        <dbReference type="SAM" id="MobiDB-lite"/>
    </source>
</evidence>
<evidence type="ECO:0000313" key="3">
    <source>
        <dbReference type="Proteomes" id="UP001151532"/>
    </source>
</evidence>
<evidence type="ECO:0000313" key="2">
    <source>
        <dbReference type="EMBL" id="KAJ6734988.1"/>
    </source>
</evidence>
<gene>
    <name evidence="2" type="ORF">OIU79_002126</name>
</gene>
<sequence length="114" mass="12668">MIYGTFRKKKTQPRRMMQSRAKTRCRVRRVVKPKASKRASSGNGLASIVVDKLAARDELNRCTSHDSSVSHQSELAMVDGESKESGESMVSEETAEASLLFPPNPESKNRFQGP</sequence>
<reference evidence="2" key="2">
    <citation type="journal article" date="2023" name="Int. J. Mol. Sci.">
        <title>De Novo Assembly and Annotation of 11 Diverse Shrub Willow (Salix) Genomes Reveals Novel Gene Organization in Sex-Linked Regions.</title>
        <authorList>
            <person name="Hyden B."/>
            <person name="Feng K."/>
            <person name="Yates T.B."/>
            <person name="Jawdy S."/>
            <person name="Cereghino C."/>
            <person name="Smart L.B."/>
            <person name="Muchero W."/>
        </authorList>
    </citation>
    <scope>NUCLEOTIDE SEQUENCE</scope>
    <source>
        <tissue evidence="2">Shoot tip</tissue>
    </source>
</reference>
<protein>
    <submittedName>
        <fullName evidence="2">Uncharacterized protein</fullName>
    </submittedName>
</protein>
<feature type="region of interest" description="Disordered" evidence="1">
    <location>
        <begin position="62"/>
        <end position="114"/>
    </location>
</feature>
<proteinExistence type="predicted"/>
<organism evidence="2 3">
    <name type="scientific">Salix purpurea</name>
    <name type="common">Purple osier willow</name>
    <dbReference type="NCBI Taxonomy" id="77065"/>
    <lineage>
        <taxon>Eukaryota</taxon>
        <taxon>Viridiplantae</taxon>
        <taxon>Streptophyta</taxon>
        <taxon>Embryophyta</taxon>
        <taxon>Tracheophyta</taxon>
        <taxon>Spermatophyta</taxon>
        <taxon>Magnoliopsida</taxon>
        <taxon>eudicotyledons</taxon>
        <taxon>Gunneridae</taxon>
        <taxon>Pentapetalae</taxon>
        <taxon>rosids</taxon>
        <taxon>fabids</taxon>
        <taxon>Malpighiales</taxon>
        <taxon>Salicaceae</taxon>
        <taxon>Saliceae</taxon>
        <taxon>Salix</taxon>
    </lineage>
</organism>
<reference evidence="2" key="1">
    <citation type="submission" date="2022-11" db="EMBL/GenBank/DDBJ databases">
        <authorList>
            <person name="Hyden B.L."/>
            <person name="Feng K."/>
            <person name="Yates T."/>
            <person name="Jawdy S."/>
            <person name="Smart L.B."/>
            <person name="Muchero W."/>
        </authorList>
    </citation>
    <scope>NUCLEOTIDE SEQUENCE</scope>
    <source>
        <tissue evidence="2">Shoot tip</tissue>
    </source>
</reference>
<feature type="region of interest" description="Disordered" evidence="1">
    <location>
        <begin position="1"/>
        <end position="46"/>
    </location>
</feature>
<feature type="compositionally biased region" description="Basic residues" evidence="1">
    <location>
        <begin position="1"/>
        <end position="13"/>
    </location>
</feature>
<comment type="caution">
    <text evidence="2">The sequence shown here is derived from an EMBL/GenBank/DDBJ whole genome shotgun (WGS) entry which is preliminary data.</text>
</comment>
<dbReference type="EMBL" id="JAPFFK010000011">
    <property type="protein sequence ID" value="KAJ6734988.1"/>
    <property type="molecule type" value="Genomic_DNA"/>
</dbReference>
<keyword evidence="3" id="KW-1185">Reference proteome</keyword>